<gene>
    <name evidence="4" type="ORF">OTK00_000843</name>
</gene>
<sequence>MLKSNYITELLKSKDIILHQMNENENEIELHISQVQKPHKCPKCGNITSKVHDYHTQKVKDVPIMGKKTYLIIRKRRYVCKACGKKFFEHISFLGKSQRMTNRLAAYIISQLGSLTSMKEIAKHTNVSVTTVMRLFDKVNPGQTVDEFSSEAICVDEFKGNAGGAKYQCIIVDPVKGQIIEILKDRKQNILIEYFKRLKGRDKVKYFICDMWRPFVEVAKTYFKNAKIVIDKFHFTRYVYWALENVRKRVQKELGSNLRRYFKRSRKLLLKNYEELEPEQREELEVMFWYSQDLRKAHQLKEEFKRVLKSSNSEKARLVLKKWIERAEQSGLSEFMRCVKVFRSWFSEIVNAFDVPYTNSMTEGFNNKIKVLKRNGFGYRNFERFRKRILYSCGR</sequence>
<evidence type="ECO:0000259" key="2">
    <source>
        <dbReference type="Pfam" id="PF13542"/>
    </source>
</evidence>
<dbReference type="EMBL" id="CP113865">
    <property type="protein sequence ID" value="WAM34626.1"/>
    <property type="molecule type" value="Genomic_DNA"/>
</dbReference>
<accession>A0ABY7BSD8</accession>
<keyword evidence="5" id="KW-1185">Reference proteome</keyword>
<feature type="domain" description="Transposase IS204/IS1001/IS1096/IS1165 helix-turn-helix" evidence="2">
    <location>
        <begin position="89"/>
        <end position="139"/>
    </location>
</feature>
<proteinExistence type="predicted"/>
<evidence type="ECO:0000313" key="4">
    <source>
        <dbReference type="EMBL" id="WAM34626.1"/>
    </source>
</evidence>
<evidence type="ECO:0000313" key="5">
    <source>
        <dbReference type="Proteomes" id="UP001164909"/>
    </source>
</evidence>
<dbReference type="InterPro" id="IPR047951">
    <property type="entry name" value="Transpos_ISL3"/>
</dbReference>
<organism evidence="4 5">
    <name type="scientific">Caldicellulosiruptor morganii</name>
    <dbReference type="NCBI Taxonomy" id="1387555"/>
    <lineage>
        <taxon>Bacteria</taxon>
        <taxon>Bacillati</taxon>
        <taxon>Bacillota</taxon>
        <taxon>Bacillota incertae sedis</taxon>
        <taxon>Caldicellulosiruptorales</taxon>
        <taxon>Caldicellulosiruptoraceae</taxon>
        <taxon>Caldicellulosiruptor</taxon>
    </lineage>
</organism>
<dbReference type="InterPro" id="IPR002560">
    <property type="entry name" value="Transposase_DDE"/>
</dbReference>
<reference evidence="4" key="1">
    <citation type="submission" date="2022-12" db="EMBL/GenBank/DDBJ databases">
        <authorList>
            <person name="Bing R.G."/>
            <person name="Willard D.J."/>
            <person name="Manesh M.J.H."/>
            <person name="Laemthong T."/>
            <person name="Crosby J.R."/>
            <person name="Kelly R.M."/>
        </authorList>
    </citation>
    <scope>NUCLEOTIDE SEQUENCE</scope>
    <source>
        <strain evidence="4">DSM 8990</strain>
    </source>
</reference>
<dbReference type="InterPro" id="IPR032877">
    <property type="entry name" value="Transposase_HTH"/>
</dbReference>
<evidence type="ECO:0000259" key="1">
    <source>
        <dbReference type="Pfam" id="PF01610"/>
    </source>
</evidence>
<dbReference type="Proteomes" id="UP001164909">
    <property type="component" value="Chromosome"/>
</dbReference>
<dbReference type="Pfam" id="PF14690">
    <property type="entry name" value="Zn_ribbon_ISL3"/>
    <property type="match status" value="1"/>
</dbReference>
<evidence type="ECO:0000259" key="3">
    <source>
        <dbReference type="Pfam" id="PF14690"/>
    </source>
</evidence>
<dbReference type="Pfam" id="PF13542">
    <property type="entry name" value="HTH_Tnp_ISL3"/>
    <property type="match status" value="1"/>
</dbReference>
<protein>
    <submittedName>
        <fullName evidence="4">ISL3 family transposase</fullName>
    </submittedName>
</protein>
<dbReference type="PANTHER" id="PTHR33498:SF1">
    <property type="entry name" value="TRANSPOSASE FOR INSERTION SEQUENCE ELEMENT IS1557"/>
    <property type="match status" value="1"/>
</dbReference>
<feature type="domain" description="Transposase IS204/IS1001/IS1096/IS1165 zinc-finger" evidence="3">
    <location>
        <begin position="37"/>
        <end position="83"/>
    </location>
</feature>
<feature type="domain" description="Transposase IS204/IS1001/IS1096/IS1165 DDE" evidence="1">
    <location>
        <begin position="153"/>
        <end position="389"/>
    </location>
</feature>
<dbReference type="Pfam" id="PF01610">
    <property type="entry name" value="DDE_Tnp_ISL3"/>
    <property type="match status" value="1"/>
</dbReference>
<dbReference type="InterPro" id="IPR029261">
    <property type="entry name" value="Transposase_Znf"/>
</dbReference>
<dbReference type="RefSeq" id="WP_082054616.1">
    <property type="nucleotide sequence ID" value="NZ_CP113865.1"/>
</dbReference>
<dbReference type="NCBIfam" id="NF033550">
    <property type="entry name" value="transpos_ISL3"/>
    <property type="match status" value="1"/>
</dbReference>
<name>A0ABY7BSD8_9FIRM</name>
<dbReference type="PANTHER" id="PTHR33498">
    <property type="entry name" value="TRANSPOSASE FOR INSERTION SEQUENCE ELEMENT IS1557"/>
    <property type="match status" value="1"/>
</dbReference>